<keyword evidence="3" id="KW-1185">Reference proteome</keyword>
<evidence type="ECO:0000256" key="1">
    <source>
        <dbReference type="SAM" id="MobiDB-lite"/>
    </source>
</evidence>
<feature type="compositionally biased region" description="Basic residues" evidence="1">
    <location>
        <begin position="90"/>
        <end position="99"/>
    </location>
</feature>
<gene>
    <name evidence="2" type="ORF">M6B38_307850</name>
</gene>
<reference evidence="2" key="1">
    <citation type="journal article" date="2023" name="GigaByte">
        <title>Genome assembly of the bearded iris, Iris pallida Lam.</title>
        <authorList>
            <person name="Bruccoleri R.E."/>
            <person name="Oakeley E.J."/>
            <person name="Faust A.M.E."/>
            <person name="Altorfer M."/>
            <person name="Dessus-Babus S."/>
            <person name="Burckhardt D."/>
            <person name="Oertli M."/>
            <person name="Naumann U."/>
            <person name="Petersen F."/>
            <person name="Wong J."/>
        </authorList>
    </citation>
    <scope>NUCLEOTIDE SEQUENCE</scope>
    <source>
        <strain evidence="2">GSM-AAB239-AS_SAM_17_03QT</strain>
    </source>
</reference>
<dbReference type="EMBL" id="JANAVB010008796">
    <property type="protein sequence ID" value="KAJ6841298.1"/>
    <property type="molecule type" value="Genomic_DNA"/>
</dbReference>
<protein>
    <submittedName>
        <fullName evidence="2">Uncharacterized protein</fullName>
    </submittedName>
</protein>
<sequence>MRVHPVPPRKRNGTFGYGSGGGGNQKNLRRPPHLQQGPGAPPLLRRPRLRLRVPRVAPLCRLRRRLLPLARRGPGPRGGDPPGGHEGRRPCRRRRRGGVRRGGGGDGSGPVAVPPPGRDPAEARHRGVRRRGAGGHGAERIRRRGWCHGGCGVRPDAACTVKDALSFLCIDHDQLVLDHNLLLLIPFHCLKSWISFVGVLFI</sequence>
<dbReference type="AlphaFoldDB" id="A0AAX6HKN6"/>
<dbReference type="Proteomes" id="UP001140949">
    <property type="component" value="Unassembled WGS sequence"/>
</dbReference>
<evidence type="ECO:0000313" key="2">
    <source>
        <dbReference type="EMBL" id="KAJ6841298.1"/>
    </source>
</evidence>
<comment type="caution">
    <text evidence="2">The sequence shown here is derived from an EMBL/GenBank/DDBJ whole genome shotgun (WGS) entry which is preliminary data.</text>
</comment>
<feature type="region of interest" description="Disordered" evidence="1">
    <location>
        <begin position="1"/>
        <end position="47"/>
    </location>
</feature>
<proteinExistence type="predicted"/>
<reference evidence="2" key="2">
    <citation type="submission" date="2023-04" db="EMBL/GenBank/DDBJ databases">
        <authorList>
            <person name="Bruccoleri R.E."/>
            <person name="Oakeley E.J."/>
            <person name="Faust A.-M."/>
            <person name="Dessus-Babus S."/>
            <person name="Altorfer M."/>
            <person name="Burckhardt D."/>
            <person name="Oertli M."/>
            <person name="Naumann U."/>
            <person name="Petersen F."/>
            <person name="Wong J."/>
        </authorList>
    </citation>
    <scope>NUCLEOTIDE SEQUENCE</scope>
    <source>
        <strain evidence="2">GSM-AAB239-AS_SAM_17_03QT</strain>
        <tissue evidence="2">Leaf</tissue>
    </source>
</reference>
<evidence type="ECO:0000313" key="3">
    <source>
        <dbReference type="Proteomes" id="UP001140949"/>
    </source>
</evidence>
<name>A0AAX6HKN6_IRIPA</name>
<feature type="compositionally biased region" description="Gly residues" evidence="1">
    <location>
        <begin position="15"/>
        <end position="24"/>
    </location>
</feature>
<accession>A0AAX6HKN6</accession>
<organism evidence="2 3">
    <name type="scientific">Iris pallida</name>
    <name type="common">Sweet iris</name>
    <dbReference type="NCBI Taxonomy" id="29817"/>
    <lineage>
        <taxon>Eukaryota</taxon>
        <taxon>Viridiplantae</taxon>
        <taxon>Streptophyta</taxon>
        <taxon>Embryophyta</taxon>
        <taxon>Tracheophyta</taxon>
        <taxon>Spermatophyta</taxon>
        <taxon>Magnoliopsida</taxon>
        <taxon>Liliopsida</taxon>
        <taxon>Asparagales</taxon>
        <taxon>Iridaceae</taxon>
        <taxon>Iridoideae</taxon>
        <taxon>Irideae</taxon>
        <taxon>Iris</taxon>
    </lineage>
</organism>
<feature type="compositionally biased region" description="Basic residues" evidence="1">
    <location>
        <begin position="1"/>
        <end position="12"/>
    </location>
</feature>
<feature type="region of interest" description="Disordered" evidence="1">
    <location>
        <begin position="68"/>
        <end position="137"/>
    </location>
</feature>